<dbReference type="STRING" id="363999.A0A439D4T3"/>
<name>A0A439D4T3_9PEZI</name>
<dbReference type="InterPro" id="IPR010730">
    <property type="entry name" value="HET"/>
</dbReference>
<accession>A0A439D4T3</accession>
<proteinExistence type="predicted"/>
<dbReference type="Proteomes" id="UP000286045">
    <property type="component" value="Unassembled WGS sequence"/>
</dbReference>
<sequence>MESSASQDDAPLVHPIGDNLYRVTVSRQNCINFFSEAVQRLSDNNDEAELILRNLQAWSPELTSFVGLRTPELIYKVPFRLICESDTGGVPFDEEVVLRQYLAVSYCWRPEEGSDDTWLGAKIPAYKPWPISRPFVDAILAQRGVHTTDPDLQDVNFRREGIWIDQMCILQNDPEEKAQSIAMMDIIYKCCRKLLIILEDVILDPDEIRVFERYEPYLQRTSHDQEAWMPLPEEEPHISRIVNKIETSRWWTRSWCWHEFEINEPWSDLRANLYAHGAVMIVANSEGAPSALKTETEKAGAAGPGDVLFFVSALCLAAGETTPLTTMSGEMLQLSRRNATLSWLSNDVAQPDPAVKRFTIGGIKYIHGLSPYHIKLDLVFFEMPIVNTGEEELHSSYQFLPESPIVSARVDYKQQYKDIYQNPWGPDEERDEKLDTPRRNLFVNACSNGLRYVCHFWEAVEEQLLQTSFDDNLSEPFTPNISLEGTAKQLLEYLSPADSANIHYLNILIQFISFIKDPRSARVMSPLMSRIKCKNDAGAAIIHGLVIRQGYSFERTRVRLAMPRDLLDMPWTANRVWVLEPYEIPNGEDLKNHTGLIESPGEAIPFLDTSVENDDRL</sequence>
<dbReference type="PANTHER" id="PTHR24148">
    <property type="entry name" value="ANKYRIN REPEAT DOMAIN-CONTAINING PROTEIN 39 HOMOLOG-RELATED"/>
    <property type="match status" value="1"/>
</dbReference>
<gene>
    <name evidence="2" type="ORF">EKO27_g5705</name>
</gene>
<reference evidence="2 3" key="1">
    <citation type="submission" date="2018-12" db="EMBL/GenBank/DDBJ databases">
        <title>Draft genome sequence of Xylaria grammica IHI A82.</title>
        <authorList>
            <person name="Buettner E."/>
            <person name="Kellner H."/>
        </authorList>
    </citation>
    <scope>NUCLEOTIDE SEQUENCE [LARGE SCALE GENOMIC DNA]</scope>
    <source>
        <strain evidence="2 3">IHI A82</strain>
    </source>
</reference>
<dbReference type="AlphaFoldDB" id="A0A439D4T3"/>
<evidence type="ECO:0000259" key="1">
    <source>
        <dbReference type="Pfam" id="PF06985"/>
    </source>
</evidence>
<dbReference type="Pfam" id="PF06985">
    <property type="entry name" value="HET"/>
    <property type="match status" value="1"/>
</dbReference>
<organism evidence="2 3">
    <name type="scientific">Xylaria grammica</name>
    <dbReference type="NCBI Taxonomy" id="363999"/>
    <lineage>
        <taxon>Eukaryota</taxon>
        <taxon>Fungi</taxon>
        <taxon>Dikarya</taxon>
        <taxon>Ascomycota</taxon>
        <taxon>Pezizomycotina</taxon>
        <taxon>Sordariomycetes</taxon>
        <taxon>Xylariomycetidae</taxon>
        <taxon>Xylariales</taxon>
        <taxon>Xylariaceae</taxon>
        <taxon>Xylaria</taxon>
    </lineage>
</organism>
<protein>
    <recommendedName>
        <fullName evidence="1">Heterokaryon incompatibility domain-containing protein</fullName>
    </recommendedName>
</protein>
<dbReference type="EMBL" id="RYZI01000156">
    <property type="protein sequence ID" value="RWA09404.1"/>
    <property type="molecule type" value="Genomic_DNA"/>
</dbReference>
<comment type="caution">
    <text evidence="2">The sequence shown here is derived from an EMBL/GenBank/DDBJ whole genome shotgun (WGS) entry which is preliminary data.</text>
</comment>
<evidence type="ECO:0000313" key="2">
    <source>
        <dbReference type="EMBL" id="RWA09404.1"/>
    </source>
</evidence>
<dbReference type="PANTHER" id="PTHR24148:SF73">
    <property type="entry name" value="HET DOMAIN PROTEIN (AFU_ORTHOLOGUE AFUA_8G01020)"/>
    <property type="match status" value="1"/>
</dbReference>
<evidence type="ECO:0000313" key="3">
    <source>
        <dbReference type="Proteomes" id="UP000286045"/>
    </source>
</evidence>
<keyword evidence="3" id="KW-1185">Reference proteome</keyword>
<feature type="domain" description="Heterokaryon incompatibility" evidence="1">
    <location>
        <begin position="101"/>
        <end position="259"/>
    </location>
</feature>
<dbReference type="InterPro" id="IPR052895">
    <property type="entry name" value="HetReg/Transcr_Mod"/>
</dbReference>